<comment type="caution">
    <text evidence="1">The sequence shown here is derived from an EMBL/GenBank/DDBJ whole genome shotgun (WGS) entry which is preliminary data.</text>
</comment>
<name>A0A937FZZ1_9BACT</name>
<proteinExistence type="predicted"/>
<evidence type="ECO:0000313" key="2">
    <source>
        <dbReference type="Proteomes" id="UP000614216"/>
    </source>
</evidence>
<protein>
    <submittedName>
        <fullName evidence="1">DUF2911 domain-containing protein</fullName>
    </submittedName>
</protein>
<dbReference type="AlphaFoldDB" id="A0A937FZZ1"/>
<gene>
    <name evidence="1" type="ORF">JMN32_23320</name>
</gene>
<dbReference type="RefSeq" id="WP_202858792.1">
    <property type="nucleotide sequence ID" value="NZ_JAEUGD010000066.1"/>
</dbReference>
<reference evidence="1" key="1">
    <citation type="submission" date="2021-01" db="EMBL/GenBank/DDBJ databases">
        <title>Fulvivirga kasyanovii gen. nov., sp nov., a novel member of the phylum Bacteroidetes isolated from seawater in a mussel farm.</title>
        <authorList>
            <person name="Zhao L.-H."/>
            <person name="Wang Z.-J."/>
        </authorList>
    </citation>
    <scope>NUCLEOTIDE SEQUENCE</scope>
    <source>
        <strain evidence="1">29W222</strain>
    </source>
</reference>
<sequence length="182" mass="20865">MNSKFRYLTFSFILFLAIRLNVFAQEAITPRPSPAAIITMKYDETYVKLTYCQPHKRGRAIFGGLVPYGHVWRTGANEATEITLTGDILINGDTLNAGTYSIFSIPQQNQWTIIVNEELGQWGSYNYNKDADVIRFDVPTQKIQGTVWEPFTITFEQKNDTANLLMMWDQTKVTIPIQFLKP</sequence>
<dbReference type="Proteomes" id="UP000614216">
    <property type="component" value="Unassembled WGS sequence"/>
</dbReference>
<dbReference type="EMBL" id="JAEUGD010000066">
    <property type="protein sequence ID" value="MBL6449260.1"/>
    <property type="molecule type" value="Genomic_DNA"/>
</dbReference>
<dbReference type="InterPro" id="IPR021314">
    <property type="entry name" value="DUF2911"/>
</dbReference>
<accession>A0A937FZZ1</accession>
<keyword evidence="2" id="KW-1185">Reference proteome</keyword>
<evidence type="ECO:0000313" key="1">
    <source>
        <dbReference type="EMBL" id="MBL6449260.1"/>
    </source>
</evidence>
<dbReference type="Pfam" id="PF11138">
    <property type="entry name" value="DUF2911"/>
    <property type="match status" value="1"/>
</dbReference>
<organism evidence="1 2">
    <name type="scientific">Fulvivirga marina</name>
    <dbReference type="NCBI Taxonomy" id="2494733"/>
    <lineage>
        <taxon>Bacteria</taxon>
        <taxon>Pseudomonadati</taxon>
        <taxon>Bacteroidota</taxon>
        <taxon>Cytophagia</taxon>
        <taxon>Cytophagales</taxon>
        <taxon>Fulvivirgaceae</taxon>
        <taxon>Fulvivirga</taxon>
    </lineage>
</organism>